<accession>A0A9X3WEZ3</accession>
<evidence type="ECO:0000313" key="2">
    <source>
        <dbReference type="Proteomes" id="UP001145069"/>
    </source>
</evidence>
<keyword evidence="1" id="KW-0808">Transferase</keyword>
<dbReference type="GO" id="GO:0008990">
    <property type="term" value="F:rRNA (guanine-N2-)-methyltransferase activity"/>
    <property type="evidence" value="ECO:0007669"/>
    <property type="project" value="InterPro"/>
</dbReference>
<dbReference type="PANTHER" id="PTHR36112:SF1">
    <property type="entry name" value="RIBOSOMAL RNA SMALL SUBUNIT METHYLTRANSFERASE J"/>
    <property type="match status" value="1"/>
</dbReference>
<organism evidence="1 2">
    <name type="scientific">Aquibacillus salsiterrae</name>
    <dbReference type="NCBI Taxonomy" id="2950439"/>
    <lineage>
        <taxon>Bacteria</taxon>
        <taxon>Bacillati</taxon>
        <taxon>Bacillota</taxon>
        <taxon>Bacilli</taxon>
        <taxon>Bacillales</taxon>
        <taxon>Bacillaceae</taxon>
        <taxon>Aquibacillus</taxon>
    </lineage>
</organism>
<dbReference type="AlphaFoldDB" id="A0A9X3WEZ3"/>
<dbReference type="InterPro" id="IPR029063">
    <property type="entry name" value="SAM-dependent_MTases_sf"/>
</dbReference>
<evidence type="ECO:0000313" key="1">
    <source>
        <dbReference type="EMBL" id="MDC3416194.1"/>
    </source>
</evidence>
<keyword evidence="2" id="KW-1185">Reference proteome</keyword>
<name>A0A9X3WEZ3_9BACI</name>
<sequence>MLITTAGRSTSELTTKAKALAASYSIRYIERTGVSVASLKDRYQADIVVVGKNQLYISPLQNGAKLFFHPNLAMVRAKRLFKGEADPFIQATKLKEGMSLLDCTLGLASDSIIASIAVSERGVVTGIEGSHLLYFLIKEGLQSVSTTSKPFDQAMRRINVVHSDHLLYLKKLETNSFDVVYIDPMFQTGIDTSDGINVIREQTLSSDISFELIEEAKRVAKSRVVIKDHWKSKRFVELGFTQQKRKTSLFHYGIIEL</sequence>
<comment type="caution">
    <text evidence="1">The sequence shown here is derived from an EMBL/GenBank/DDBJ whole genome shotgun (WGS) entry which is preliminary data.</text>
</comment>
<proteinExistence type="predicted"/>
<dbReference type="RefSeq" id="WP_272445181.1">
    <property type="nucleotide sequence ID" value="NZ_JAMQKC010000002.1"/>
</dbReference>
<dbReference type="PANTHER" id="PTHR36112">
    <property type="entry name" value="RIBOSOMAL RNA SMALL SUBUNIT METHYLTRANSFERASE J"/>
    <property type="match status" value="1"/>
</dbReference>
<gene>
    <name evidence="1" type="ORF">NC799_04625</name>
</gene>
<dbReference type="Gene3D" id="3.40.50.150">
    <property type="entry name" value="Vaccinia Virus protein VP39"/>
    <property type="match status" value="1"/>
</dbReference>
<dbReference type="Pfam" id="PF04445">
    <property type="entry name" value="SAM_MT"/>
    <property type="match status" value="1"/>
</dbReference>
<reference evidence="1" key="1">
    <citation type="submission" date="2022-06" db="EMBL/GenBank/DDBJ databases">
        <title>Aquibacillus sp. a new bacterium isolated from soil saline samples.</title>
        <authorList>
            <person name="Galisteo C."/>
            <person name="De La Haba R."/>
            <person name="Sanchez-Porro C."/>
            <person name="Ventosa A."/>
        </authorList>
    </citation>
    <scope>NUCLEOTIDE SEQUENCE</scope>
    <source>
        <strain evidence="1">3ASR75-54</strain>
    </source>
</reference>
<dbReference type="EMBL" id="JAMQKC010000002">
    <property type="protein sequence ID" value="MDC3416194.1"/>
    <property type="molecule type" value="Genomic_DNA"/>
</dbReference>
<dbReference type="InterPro" id="IPR007536">
    <property type="entry name" value="16SrRNA_methylTrfase_J"/>
</dbReference>
<protein>
    <submittedName>
        <fullName evidence="1">Class I SAM-dependent methyltransferase</fullName>
    </submittedName>
</protein>
<dbReference type="SUPFAM" id="SSF53335">
    <property type="entry name" value="S-adenosyl-L-methionine-dependent methyltransferases"/>
    <property type="match status" value="1"/>
</dbReference>
<dbReference type="Proteomes" id="UP001145069">
    <property type="component" value="Unassembled WGS sequence"/>
</dbReference>
<keyword evidence="1" id="KW-0489">Methyltransferase</keyword>